<protein>
    <submittedName>
        <fullName evidence="1">Uncharacterized protein</fullName>
    </submittedName>
</protein>
<proteinExistence type="predicted"/>
<organism evidence="1 2">
    <name type="scientific">Citrullus colocynthis</name>
    <name type="common">colocynth</name>
    <dbReference type="NCBI Taxonomy" id="252529"/>
    <lineage>
        <taxon>Eukaryota</taxon>
        <taxon>Viridiplantae</taxon>
        <taxon>Streptophyta</taxon>
        <taxon>Embryophyta</taxon>
        <taxon>Tracheophyta</taxon>
        <taxon>Spermatophyta</taxon>
        <taxon>Magnoliopsida</taxon>
        <taxon>eudicotyledons</taxon>
        <taxon>Gunneridae</taxon>
        <taxon>Pentapetalae</taxon>
        <taxon>rosids</taxon>
        <taxon>fabids</taxon>
        <taxon>Cucurbitales</taxon>
        <taxon>Cucurbitaceae</taxon>
        <taxon>Benincaseae</taxon>
        <taxon>Citrullus</taxon>
    </lineage>
</organism>
<dbReference type="Proteomes" id="UP001642487">
    <property type="component" value="Chromosome 5"/>
</dbReference>
<accession>A0ABP0YS38</accession>
<dbReference type="EMBL" id="OZ021739">
    <property type="protein sequence ID" value="CAK9322435.1"/>
    <property type="molecule type" value="Genomic_DNA"/>
</dbReference>
<gene>
    <name evidence="1" type="ORF">CITCOLO1_LOCUS14583</name>
</gene>
<evidence type="ECO:0000313" key="2">
    <source>
        <dbReference type="Proteomes" id="UP001642487"/>
    </source>
</evidence>
<name>A0ABP0YS38_9ROSI</name>
<reference evidence="1 2" key="1">
    <citation type="submission" date="2024-03" db="EMBL/GenBank/DDBJ databases">
        <authorList>
            <person name="Gkanogiannis A."/>
            <person name="Becerra Lopez-Lavalle L."/>
        </authorList>
    </citation>
    <scope>NUCLEOTIDE SEQUENCE [LARGE SCALE GENOMIC DNA]</scope>
</reference>
<keyword evidence="2" id="KW-1185">Reference proteome</keyword>
<evidence type="ECO:0000313" key="1">
    <source>
        <dbReference type="EMBL" id="CAK9322435.1"/>
    </source>
</evidence>
<sequence length="81" mass="8878">MKILGVRKRERAWTANLCALPNSPFSLFSSSSSKNSKPQGKQIPISIAVSIQFTPLLSTKILCLVLNSRAQRKLSALEYGS</sequence>